<evidence type="ECO:0000313" key="2">
    <source>
        <dbReference type="Proteomes" id="UP001054945"/>
    </source>
</evidence>
<name>A0AAV4NCG6_CAEEX</name>
<dbReference type="EMBL" id="BPLR01020671">
    <property type="protein sequence ID" value="GIX81356.1"/>
    <property type="molecule type" value="Genomic_DNA"/>
</dbReference>
<protein>
    <submittedName>
        <fullName evidence="1">Uncharacterized protein</fullName>
    </submittedName>
</protein>
<gene>
    <name evidence="1" type="ORF">CEXT_287671</name>
</gene>
<reference evidence="1 2" key="1">
    <citation type="submission" date="2021-06" db="EMBL/GenBank/DDBJ databases">
        <title>Caerostris extrusa draft genome.</title>
        <authorList>
            <person name="Kono N."/>
            <person name="Arakawa K."/>
        </authorList>
    </citation>
    <scope>NUCLEOTIDE SEQUENCE [LARGE SCALE GENOMIC DNA]</scope>
</reference>
<accession>A0AAV4NCG6</accession>
<evidence type="ECO:0000313" key="1">
    <source>
        <dbReference type="EMBL" id="GIX81356.1"/>
    </source>
</evidence>
<keyword evidence="2" id="KW-1185">Reference proteome</keyword>
<dbReference type="Proteomes" id="UP001054945">
    <property type="component" value="Unassembled WGS sequence"/>
</dbReference>
<proteinExistence type="predicted"/>
<sequence length="133" mass="15539">MVSYRKVKRHCTNYGCKDRCQPELAILLYETQTEKCTNGFIETNGFKSLTVVRYSVNRKLTSIAKMMNRRDLCLGQKRTRMNYKDSHHYSDRSGGRRGTDIFSDLMERCGGGNRRSFAEVGIKVRKLQCRKRK</sequence>
<dbReference type="AlphaFoldDB" id="A0AAV4NCG6"/>
<comment type="caution">
    <text evidence="1">The sequence shown here is derived from an EMBL/GenBank/DDBJ whole genome shotgun (WGS) entry which is preliminary data.</text>
</comment>
<organism evidence="1 2">
    <name type="scientific">Caerostris extrusa</name>
    <name type="common">Bark spider</name>
    <name type="synonym">Caerostris bankana</name>
    <dbReference type="NCBI Taxonomy" id="172846"/>
    <lineage>
        <taxon>Eukaryota</taxon>
        <taxon>Metazoa</taxon>
        <taxon>Ecdysozoa</taxon>
        <taxon>Arthropoda</taxon>
        <taxon>Chelicerata</taxon>
        <taxon>Arachnida</taxon>
        <taxon>Araneae</taxon>
        <taxon>Araneomorphae</taxon>
        <taxon>Entelegynae</taxon>
        <taxon>Araneoidea</taxon>
        <taxon>Araneidae</taxon>
        <taxon>Caerostris</taxon>
    </lineage>
</organism>